<dbReference type="Proteomes" id="UP000734854">
    <property type="component" value="Unassembled WGS sequence"/>
</dbReference>
<gene>
    <name evidence="1" type="ORF">ZIOFF_041917</name>
</gene>
<organism evidence="1 2">
    <name type="scientific">Zingiber officinale</name>
    <name type="common">Ginger</name>
    <name type="synonym">Amomum zingiber</name>
    <dbReference type="NCBI Taxonomy" id="94328"/>
    <lineage>
        <taxon>Eukaryota</taxon>
        <taxon>Viridiplantae</taxon>
        <taxon>Streptophyta</taxon>
        <taxon>Embryophyta</taxon>
        <taxon>Tracheophyta</taxon>
        <taxon>Spermatophyta</taxon>
        <taxon>Magnoliopsida</taxon>
        <taxon>Liliopsida</taxon>
        <taxon>Zingiberales</taxon>
        <taxon>Zingiberaceae</taxon>
        <taxon>Zingiber</taxon>
    </lineage>
</organism>
<proteinExistence type="predicted"/>
<reference evidence="1 2" key="1">
    <citation type="submission" date="2020-08" db="EMBL/GenBank/DDBJ databases">
        <title>Plant Genome Project.</title>
        <authorList>
            <person name="Zhang R.-G."/>
        </authorList>
    </citation>
    <scope>NUCLEOTIDE SEQUENCE [LARGE SCALE GENOMIC DNA]</scope>
    <source>
        <tissue evidence="1">Rhizome</tissue>
    </source>
</reference>
<sequence>MRLLCIDNNCNDVGVFEQGFCNVGTIAMASNPSCKIHGLHMVGDKSSHGSGPYSALLSSSAHLRFAFGPARTRQHLIRRFLPFTAMAAASTTTSSLPDAAEKVTAPYGSWKSPITADVVSSSCKKLRGMAVAGDGQLVWIETRPDEGGLVEEGLPFDLL</sequence>
<comment type="caution">
    <text evidence="1">The sequence shown here is derived from an EMBL/GenBank/DDBJ whole genome shotgun (WGS) entry which is preliminary data.</text>
</comment>
<evidence type="ECO:0000313" key="2">
    <source>
        <dbReference type="Proteomes" id="UP000734854"/>
    </source>
</evidence>
<keyword evidence="2" id="KW-1185">Reference proteome</keyword>
<dbReference type="PANTHER" id="PTHR43056">
    <property type="entry name" value="PEPTIDASE S9 PROLYL OLIGOPEPTIDASE"/>
    <property type="match status" value="1"/>
</dbReference>
<accession>A0A8J5L6B9</accession>
<dbReference type="EMBL" id="JACMSC010000011">
    <property type="protein sequence ID" value="KAG6502030.1"/>
    <property type="molecule type" value="Genomic_DNA"/>
</dbReference>
<protein>
    <submittedName>
        <fullName evidence="1">Uncharacterized protein</fullName>
    </submittedName>
</protein>
<dbReference type="PANTHER" id="PTHR43056:SF5">
    <property type="entry name" value="PEPTIDASE S9 PROLYL OLIGOPEPTIDASE CATALYTIC DOMAIN-CONTAINING PROTEIN"/>
    <property type="match status" value="1"/>
</dbReference>
<dbReference type="AlphaFoldDB" id="A0A8J5L6B9"/>
<name>A0A8J5L6B9_ZINOF</name>
<evidence type="ECO:0000313" key="1">
    <source>
        <dbReference type="EMBL" id="KAG6502030.1"/>
    </source>
</evidence>
<dbReference type="InterPro" id="IPR050585">
    <property type="entry name" value="Xaa-Pro_dipeptidyl-ppase/CocE"/>
</dbReference>